<accession>A0A3B0Y620</accession>
<evidence type="ECO:0000256" key="1">
    <source>
        <dbReference type="ARBA" id="ARBA00023125"/>
    </source>
</evidence>
<dbReference type="InterPro" id="IPR036271">
    <property type="entry name" value="Tet_transcr_reg_TetR-rel_C_sf"/>
</dbReference>
<proteinExistence type="predicted"/>
<dbReference type="SUPFAM" id="SSF46689">
    <property type="entry name" value="Homeodomain-like"/>
    <property type="match status" value="1"/>
</dbReference>
<dbReference type="Gene3D" id="1.10.10.60">
    <property type="entry name" value="Homeodomain-like"/>
    <property type="match status" value="1"/>
</dbReference>
<dbReference type="PRINTS" id="PR00455">
    <property type="entry name" value="HTHTETR"/>
</dbReference>
<dbReference type="InterPro" id="IPR009057">
    <property type="entry name" value="Homeodomain-like_sf"/>
</dbReference>
<reference evidence="3" key="1">
    <citation type="submission" date="2018-06" db="EMBL/GenBank/DDBJ databases">
        <authorList>
            <person name="Zhirakovskaya E."/>
        </authorList>
    </citation>
    <scope>NUCLEOTIDE SEQUENCE</scope>
</reference>
<gene>
    <name evidence="3" type="ORF">MNBD_GAMMA09-1113</name>
</gene>
<dbReference type="Gene3D" id="1.10.357.10">
    <property type="entry name" value="Tetracycline Repressor, domain 2"/>
    <property type="match status" value="1"/>
</dbReference>
<dbReference type="AlphaFoldDB" id="A0A3B0Y620"/>
<evidence type="ECO:0000259" key="2">
    <source>
        <dbReference type="PROSITE" id="PS50977"/>
    </source>
</evidence>
<name>A0A3B0Y620_9ZZZZ</name>
<dbReference type="GO" id="GO:0003677">
    <property type="term" value="F:DNA binding"/>
    <property type="evidence" value="ECO:0007669"/>
    <property type="project" value="UniProtKB-KW"/>
</dbReference>
<dbReference type="Pfam" id="PF00440">
    <property type="entry name" value="TetR_N"/>
    <property type="match status" value="1"/>
</dbReference>
<protein>
    <recommendedName>
        <fullName evidence="2">HTH tetR-type domain-containing protein</fullName>
    </recommendedName>
</protein>
<dbReference type="InterPro" id="IPR001647">
    <property type="entry name" value="HTH_TetR"/>
</dbReference>
<dbReference type="PANTHER" id="PTHR43479">
    <property type="entry name" value="ACREF/ENVCD OPERON REPRESSOR-RELATED"/>
    <property type="match status" value="1"/>
</dbReference>
<keyword evidence="1" id="KW-0238">DNA-binding</keyword>
<dbReference type="SUPFAM" id="SSF48498">
    <property type="entry name" value="Tetracyclin repressor-like, C-terminal domain"/>
    <property type="match status" value="1"/>
</dbReference>
<organism evidence="3">
    <name type="scientific">hydrothermal vent metagenome</name>
    <dbReference type="NCBI Taxonomy" id="652676"/>
    <lineage>
        <taxon>unclassified sequences</taxon>
        <taxon>metagenomes</taxon>
        <taxon>ecological metagenomes</taxon>
    </lineage>
</organism>
<dbReference type="InterPro" id="IPR050624">
    <property type="entry name" value="HTH-type_Tx_Regulator"/>
</dbReference>
<sequence length="218" mass="24886">MPTDASRVAVYKNYPGKHLAKRLSAEQRRASIITVAKRLFAHSGFHGVSINEIVNEVGVSPSILYRHFESKEELYQSVLQEFSATRESYVETIVADDISFEQVLRGMTTVFVASIINHPAVLKMEMHSQLEGSEASQEFFLNRWKSFTDYIEFNLTELQSQGKIKKIDASVAALMYQGIIREVLLLKCMQQTDRFKDMSVVKLVDEVITLFMKIIEPL</sequence>
<dbReference type="EMBL" id="UOFI01000050">
    <property type="protein sequence ID" value="VAW63816.1"/>
    <property type="molecule type" value="Genomic_DNA"/>
</dbReference>
<dbReference type="PROSITE" id="PS50977">
    <property type="entry name" value="HTH_TETR_2"/>
    <property type="match status" value="1"/>
</dbReference>
<dbReference type="PANTHER" id="PTHR43479:SF11">
    <property type="entry name" value="ACREF_ENVCD OPERON REPRESSOR-RELATED"/>
    <property type="match status" value="1"/>
</dbReference>
<feature type="domain" description="HTH tetR-type" evidence="2">
    <location>
        <begin position="26"/>
        <end position="86"/>
    </location>
</feature>
<evidence type="ECO:0000313" key="3">
    <source>
        <dbReference type="EMBL" id="VAW63816.1"/>
    </source>
</evidence>